<evidence type="ECO:0000313" key="6">
    <source>
        <dbReference type="Proteomes" id="UP000461010"/>
    </source>
</evidence>
<dbReference type="GO" id="GO:0003677">
    <property type="term" value="F:DNA binding"/>
    <property type="evidence" value="ECO:0007669"/>
    <property type="project" value="UniProtKB-UniRule"/>
</dbReference>
<dbReference type="InterPro" id="IPR016032">
    <property type="entry name" value="Sig_transdc_resp-reg_C-effctor"/>
</dbReference>
<dbReference type="SUPFAM" id="SSF46894">
    <property type="entry name" value="C-terminal effector domain of the bipartite response regulators"/>
    <property type="match status" value="1"/>
</dbReference>
<dbReference type="Proteomes" id="UP000472839">
    <property type="component" value="Unassembled WGS sequence"/>
</dbReference>
<dbReference type="PROSITE" id="PS51755">
    <property type="entry name" value="OMPR_PHOB"/>
    <property type="match status" value="1"/>
</dbReference>
<comment type="caution">
    <text evidence="4">The sequence shown here is derived from an EMBL/GenBank/DDBJ whole genome shotgun (WGS) entry which is preliminary data.</text>
</comment>
<evidence type="ECO:0000313" key="7">
    <source>
        <dbReference type="Proteomes" id="UP000472839"/>
    </source>
</evidence>
<accession>A0A6L4WPQ0</accession>
<feature type="domain" description="OmpR/PhoB-type" evidence="3">
    <location>
        <begin position="124"/>
        <end position="217"/>
    </location>
</feature>
<keyword evidence="1 2" id="KW-0238">DNA-binding</keyword>
<dbReference type="Proteomes" id="UP000461010">
    <property type="component" value="Unassembled WGS sequence"/>
</dbReference>
<dbReference type="EMBL" id="WFKJ01000007">
    <property type="protein sequence ID" value="KAB7892252.1"/>
    <property type="molecule type" value="Genomic_DNA"/>
</dbReference>
<dbReference type="RefSeq" id="WP_152188600.1">
    <property type="nucleotide sequence ID" value="NZ_WFKI01000007.1"/>
</dbReference>
<dbReference type="Gene3D" id="3.40.50.2300">
    <property type="match status" value="1"/>
</dbReference>
<dbReference type="EMBL" id="WFKK01000051">
    <property type="protein sequence ID" value="KAB7885804.1"/>
    <property type="molecule type" value="Genomic_DNA"/>
</dbReference>
<dbReference type="SUPFAM" id="SSF52172">
    <property type="entry name" value="CheY-like"/>
    <property type="match status" value="1"/>
</dbReference>
<sequence length="218" mass="25728">MKELKYLNVLYISNNFTQNIAIEYLNINAKEFFLVHDLQNAVNVLNTEKIDIIFSEYNNIEYFKEIRKENPKLQIIIATDLIESSNLIEAIKIELLMFIQTPVEKEELISSLRTCIQTYDANKSNIINLEKDYIYDYYNQVLLRNKKIVLLSKKENDFFKYMTSKANNTVSYNEIDKSIWNGSMTQDALRSVVKELRKKTYKDLIKNISGIGYRFNLI</sequence>
<organism evidence="4 7">
    <name type="scientific">Poseidonibacter ostreae</name>
    <dbReference type="NCBI Taxonomy" id="2654171"/>
    <lineage>
        <taxon>Bacteria</taxon>
        <taxon>Pseudomonadati</taxon>
        <taxon>Campylobacterota</taxon>
        <taxon>Epsilonproteobacteria</taxon>
        <taxon>Campylobacterales</taxon>
        <taxon>Arcobacteraceae</taxon>
        <taxon>Poseidonibacter</taxon>
    </lineage>
</organism>
<evidence type="ECO:0000259" key="3">
    <source>
        <dbReference type="PROSITE" id="PS51755"/>
    </source>
</evidence>
<gene>
    <name evidence="5" type="ORF">GBG18_03935</name>
    <name evidence="4" type="ORF">GBG19_13440</name>
</gene>
<dbReference type="InterPro" id="IPR036388">
    <property type="entry name" value="WH-like_DNA-bd_sf"/>
</dbReference>
<keyword evidence="6" id="KW-1185">Reference proteome</keyword>
<reference evidence="6 7" key="1">
    <citation type="submission" date="2019-10" db="EMBL/GenBank/DDBJ databases">
        <title>Poseidonibacter ostreae sp. nov., isolated from the gut of the Ostrea denselamellosa.</title>
        <authorList>
            <person name="Choi A."/>
        </authorList>
    </citation>
    <scope>NUCLEOTIDE SEQUENCE [LARGE SCALE GENOMIC DNA]</scope>
    <source>
        <strain evidence="4 7">SJOD-M-33</strain>
        <strain evidence="5 6">SJOD-M-5</strain>
    </source>
</reference>
<evidence type="ECO:0000256" key="1">
    <source>
        <dbReference type="ARBA" id="ARBA00023125"/>
    </source>
</evidence>
<dbReference type="AlphaFoldDB" id="A0A6L4WPQ0"/>
<evidence type="ECO:0000313" key="5">
    <source>
        <dbReference type="EMBL" id="KAB7892252.1"/>
    </source>
</evidence>
<dbReference type="InterPro" id="IPR001867">
    <property type="entry name" value="OmpR/PhoB-type_DNA-bd"/>
</dbReference>
<protein>
    <submittedName>
        <fullName evidence="4">Response regulator</fullName>
    </submittedName>
</protein>
<dbReference type="Pfam" id="PF00486">
    <property type="entry name" value="Trans_reg_C"/>
    <property type="match status" value="1"/>
</dbReference>
<proteinExistence type="predicted"/>
<dbReference type="InterPro" id="IPR011006">
    <property type="entry name" value="CheY-like_superfamily"/>
</dbReference>
<dbReference type="Gene3D" id="1.10.10.10">
    <property type="entry name" value="Winged helix-like DNA-binding domain superfamily/Winged helix DNA-binding domain"/>
    <property type="match status" value="1"/>
</dbReference>
<evidence type="ECO:0000256" key="2">
    <source>
        <dbReference type="PROSITE-ProRule" id="PRU01091"/>
    </source>
</evidence>
<dbReference type="SMART" id="SM00862">
    <property type="entry name" value="Trans_reg_C"/>
    <property type="match status" value="1"/>
</dbReference>
<feature type="DNA-binding region" description="OmpR/PhoB-type" evidence="2">
    <location>
        <begin position="124"/>
        <end position="217"/>
    </location>
</feature>
<dbReference type="GO" id="GO:0006355">
    <property type="term" value="P:regulation of DNA-templated transcription"/>
    <property type="evidence" value="ECO:0007669"/>
    <property type="project" value="InterPro"/>
</dbReference>
<evidence type="ECO:0000313" key="4">
    <source>
        <dbReference type="EMBL" id="KAB7885804.1"/>
    </source>
</evidence>
<name>A0A6L4WPQ0_9BACT</name>
<dbReference type="GO" id="GO:0000160">
    <property type="term" value="P:phosphorelay signal transduction system"/>
    <property type="evidence" value="ECO:0007669"/>
    <property type="project" value="InterPro"/>
</dbReference>